<evidence type="ECO:0000256" key="1">
    <source>
        <dbReference type="ARBA" id="ARBA00038454"/>
    </source>
</evidence>
<dbReference type="InterPro" id="IPR029016">
    <property type="entry name" value="GAF-like_dom_sf"/>
</dbReference>
<organism evidence="3 4">
    <name type="scientific">Roseateles agri</name>
    <dbReference type="NCBI Taxonomy" id="3098619"/>
    <lineage>
        <taxon>Bacteria</taxon>
        <taxon>Pseudomonadati</taxon>
        <taxon>Pseudomonadota</taxon>
        <taxon>Betaproteobacteria</taxon>
        <taxon>Burkholderiales</taxon>
        <taxon>Sphaerotilaceae</taxon>
        <taxon>Roseateles</taxon>
    </lineage>
</organism>
<comment type="similarity">
    <text evidence="1">Belongs to the free Met sulfoxide reductase family.</text>
</comment>
<feature type="domain" description="GAF" evidence="2">
    <location>
        <begin position="45"/>
        <end position="153"/>
    </location>
</feature>
<dbReference type="PANTHER" id="PTHR21021:SF15">
    <property type="entry name" value="FREE METHIONINE-R-SULFOXIDE REDUCTASE"/>
    <property type="match status" value="1"/>
</dbReference>
<dbReference type="SUPFAM" id="SSF55781">
    <property type="entry name" value="GAF domain-like"/>
    <property type="match status" value="1"/>
</dbReference>
<evidence type="ECO:0000259" key="2">
    <source>
        <dbReference type="Pfam" id="PF13185"/>
    </source>
</evidence>
<gene>
    <name evidence="3" type="ORF">SNE35_08970</name>
</gene>
<protein>
    <submittedName>
        <fullName evidence="3">GAF domain-containing protein</fullName>
    </submittedName>
</protein>
<name>A0ABU5DED2_9BURK</name>
<reference evidence="3 4" key="1">
    <citation type="submission" date="2023-11" db="EMBL/GenBank/DDBJ databases">
        <title>Paucibacter sp. nov., isolated from fresh soil in Korea.</title>
        <authorList>
            <person name="Le N.T.T."/>
        </authorList>
    </citation>
    <scope>NUCLEOTIDE SEQUENCE [LARGE SCALE GENOMIC DNA]</scope>
    <source>
        <strain evidence="3 4">R3-3</strain>
    </source>
</reference>
<dbReference type="PROSITE" id="PS01320">
    <property type="entry name" value="UPF0067"/>
    <property type="match status" value="1"/>
</dbReference>
<keyword evidence="4" id="KW-1185">Reference proteome</keyword>
<comment type="caution">
    <text evidence="3">The sequence shown here is derived from an EMBL/GenBank/DDBJ whole genome shotgun (WGS) entry which is preliminary data.</text>
</comment>
<evidence type="ECO:0000313" key="3">
    <source>
        <dbReference type="EMBL" id="MDY0744637.1"/>
    </source>
</evidence>
<dbReference type="EMBL" id="JAXCLA010000003">
    <property type="protein sequence ID" value="MDY0744637.1"/>
    <property type="molecule type" value="Genomic_DNA"/>
</dbReference>
<dbReference type="Proteomes" id="UP001285263">
    <property type="component" value="Unassembled WGS sequence"/>
</dbReference>
<dbReference type="Pfam" id="PF13185">
    <property type="entry name" value="GAF_2"/>
    <property type="match status" value="1"/>
</dbReference>
<dbReference type="Gene3D" id="3.30.450.40">
    <property type="match status" value="1"/>
</dbReference>
<dbReference type="InterPro" id="IPR003018">
    <property type="entry name" value="GAF"/>
</dbReference>
<proteinExistence type="inferred from homology"/>
<evidence type="ECO:0000313" key="4">
    <source>
        <dbReference type="Proteomes" id="UP001285263"/>
    </source>
</evidence>
<sequence>MSFEQPDTFDMSTPAAKREAYATLRAQTEALLHGERDWLANLAQFAALVYGTVPTLNWSGFYMARDNEELVLGPFQGKVACVRIAFSRGVCGACATSREIQCIEDVHAFPGHIACDAASRSELVVPLVVDGRLVAVFDLDSPQPARFDADDVRGIADAVAVLVAGTDWPSA</sequence>
<dbReference type="InterPro" id="IPR000614">
    <property type="entry name" value="FRMsr_CS"/>
</dbReference>
<dbReference type="PANTHER" id="PTHR21021">
    <property type="entry name" value="GAF/PUTATIVE CYTOSKELETAL PROTEIN"/>
    <property type="match status" value="1"/>
</dbReference>
<accession>A0ABU5DED2</accession>
<dbReference type="RefSeq" id="WP_320422552.1">
    <property type="nucleotide sequence ID" value="NZ_JAXCLA010000003.1"/>
</dbReference>
<dbReference type="InterPro" id="IPR051330">
    <property type="entry name" value="Phosphatase_reg/MetRdx"/>
</dbReference>